<dbReference type="Proteomes" id="UP000199144">
    <property type="component" value="Unassembled WGS sequence"/>
</dbReference>
<protein>
    <submittedName>
        <fullName evidence="2">Pilus assembly protein CpaB</fullName>
    </submittedName>
</protein>
<proteinExistence type="predicted"/>
<evidence type="ECO:0000313" key="2">
    <source>
        <dbReference type="EMBL" id="SFM36825.1"/>
    </source>
</evidence>
<reference evidence="2 3" key="1">
    <citation type="submission" date="2016-10" db="EMBL/GenBank/DDBJ databases">
        <authorList>
            <person name="de Groot N.N."/>
        </authorList>
    </citation>
    <scope>NUCLEOTIDE SEQUENCE [LARGE SCALE GENOMIC DNA]</scope>
    <source>
        <strain evidence="2 3">DSM 15283</strain>
    </source>
</reference>
<accession>A0A1I4QAW0</accession>
<sequence length="269" mass="29155">MRLSALFTAFAGLAVAGGSVYFARDYLAVDLAQAQVSEDDRTVSVIVASRDVKFGEAITPQMLTTINWPREAVPEGVFHASLDLLPAEGQDPRRARRQITQGDPLRKATISGFGEKVTIVQTLSPNTRAMAIKVDAETAVGGFVTPGDRVDVVLTQGRNESLRAVTILQNIRIIGVDQESNELNETPGIARTVTVEVTAVQGQRLALAQKAGTLSLSLRALEDERDVNLETTRLSDLLYDSPTPEKLSKPRPIIRVRRGGTDITEIPVN</sequence>
<evidence type="ECO:0000313" key="3">
    <source>
        <dbReference type="Proteomes" id="UP000199144"/>
    </source>
</evidence>
<dbReference type="InterPro" id="IPR013974">
    <property type="entry name" value="SAF"/>
</dbReference>
<dbReference type="AlphaFoldDB" id="A0A1I4QAW0"/>
<dbReference type="OrthoDB" id="163768at2"/>
<dbReference type="Pfam" id="PF08666">
    <property type="entry name" value="SAF"/>
    <property type="match status" value="1"/>
</dbReference>
<dbReference type="STRING" id="254406.SAMN04488042_106250"/>
<dbReference type="SMART" id="SM00858">
    <property type="entry name" value="SAF"/>
    <property type="match status" value="1"/>
</dbReference>
<dbReference type="NCBIfam" id="TIGR03177">
    <property type="entry name" value="pilus_cpaB"/>
    <property type="match status" value="1"/>
</dbReference>
<dbReference type="InterPro" id="IPR031571">
    <property type="entry name" value="RcpC_dom"/>
</dbReference>
<organism evidence="2 3">
    <name type="scientific">Shimia aestuarii</name>
    <dbReference type="NCBI Taxonomy" id="254406"/>
    <lineage>
        <taxon>Bacteria</taxon>
        <taxon>Pseudomonadati</taxon>
        <taxon>Pseudomonadota</taxon>
        <taxon>Alphaproteobacteria</taxon>
        <taxon>Rhodobacterales</taxon>
        <taxon>Roseobacteraceae</taxon>
    </lineage>
</organism>
<dbReference type="CDD" id="cd11614">
    <property type="entry name" value="SAF_CpaB_FlgA_like"/>
    <property type="match status" value="1"/>
</dbReference>
<evidence type="ECO:0000259" key="1">
    <source>
        <dbReference type="SMART" id="SM00858"/>
    </source>
</evidence>
<dbReference type="InterPro" id="IPR017592">
    <property type="entry name" value="Pilus_assmbl_Flp-typ_CpaB"/>
</dbReference>
<dbReference type="Pfam" id="PF16976">
    <property type="entry name" value="RcpC"/>
    <property type="match status" value="1"/>
</dbReference>
<dbReference type="RefSeq" id="WP_093094700.1">
    <property type="nucleotide sequence ID" value="NZ_FOTQ01000006.1"/>
</dbReference>
<keyword evidence="3" id="KW-1185">Reference proteome</keyword>
<gene>
    <name evidence="2" type="ORF">SAMN04488042_106250</name>
</gene>
<feature type="domain" description="SAF" evidence="1">
    <location>
        <begin position="43"/>
        <end position="111"/>
    </location>
</feature>
<name>A0A1I4QAW0_9RHOB</name>
<dbReference type="EMBL" id="FOTQ01000006">
    <property type="protein sequence ID" value="SFM36825.1"/>
    <property type="molecule type" value="Genomic_DNA"/>
</dbReference>